<dbReference type="AlphaFoldDB" id="A0A9Q0N0W7"/>
<keyword evidence="1" id="KW-0732">Signal</keyword>
<evidence type="ECO:0000256" key="1">
    <source>
        <dbReference type="SAM" id="SignalP"/>
    </source>
</evidence>
<sequence>MRVNYILILLISISASIAQQIYPECQTEEQFATMWPDFEDPTRYFLCTGLGSF</sequence>
<feature type="chain" id="PRO_5040510522" evidence="1">
    <location>
        <begin position="19"/>
        <end position="53"/>
    </location>
</feature>
<accession>A0A9Q0N0W7</accession>
<evidence type="ECO:0000313" key="2">
    <source>
        <dbReference type="EMBL" id="KAJ6641543.1"/>
    </source>
</evidence>
<feature type="signal peptide" evidence="1">
    <location>
        <begin position="1"/>
        <end position="18"/>
    </location>
</feature>
<dbReference type="OrthoDB" id="7791596at2759"/>
<organism evidence="2 3">
    <name type="scientific">Pseudolycoriella hygida</name>
    <dbReference type="NCBI Taxonomy" id="35572"/>
    <lineage>
        <taxon>Eukaryota</taxon>
        <taxon>Metazoa</taxon>
        <taxon>Ecdysozoa</taxon>
        <taxon>Arthropoda</taxon>
        <taxon>Hexapoda</taxon>
        <taxon>Insecta</taxon>
        <taxon>Pterygota</taxon>
        <taxon>Neoptera</taxon>
        <taxon>Endopterygota</taxon>
        <taxon>Diptera</taxon>
        <taxon>Nematocera</taxon>
        <taxon>Sciaroidea</taxon>
        <taxon>Sciaridae</taxon>
        <taxon>Pseudolycoriella</taxon>
    </lineage>
</organism>
<feature type="non-terminal residue" evidence="2">
    <location>
        <position position="53"/>
    </location>
</feature>
<protein>
    <submittedName>
        <fullName evidence="2">Uncharacterized protein</fullName>
    </submittedName>
</protein>
<proteinExistence type="predicted"/>
<comment type="caution">
    <text evidence="2">The sequence shown here is derived from an EMBL/GenBank/DDBJ whole genome shotgun (WGS) entry which is preliminary data.</text>
</comment>
<keyword evidence="3" id="KW-1185">Reference proteome</keyword>
<dbReference type="EMBL" id="WJQU01000002">
    <property type="protein sequence ID" value="KAJ6641543.1"/>
    <property type="molecule type" value="Genomic_DNA"/>
</dbReference>
<evidence type="ECO:0000313" key="3">
    <source>
        <dbReference type="Proteomes" id="UP001151699"/>
    </source>
</evidence>
<gene>
    <name evidence="2" type="ORF">Bhyg_06482</name>
</gene>
<reference evidence="2" key="1">
    <citation type="submission" date="2022-07" db="EMBL/GenBank/DDBJ databases">
        <authorList>
            <person name="Trinca V."/>
            <person name="Uliana J.V.C."/>
            <person name="Torres T.T."/>
            <person name="Ward R.J."/>
            <person name="Monesi N."/>
        </authorList>
    </citation>
    <scope>NUCLEOTIDE SEQUENCE</scope>
    <source>
        <strain evidence="2">HSMRA1968</strain>
        <tissue evidence="2">Whole embryos</tissue>
    </source>
</reference>
<name>A0A9Q0N0W7_9DIPT</name>
<dbReference type="Proteomes" id="UP001151699">
    <property type="component" value="Chromosome B"/>
</dbReference>